<comment type="caution">
    <text evidence="2">The sequence shown here is derived from an EMBL/GenBank/DDBJ whole genome shotgun (WGS) entry which is preliminary data.</text>
</comment>
<feature type="non-terminal residue" evidence="2">
    <location>
        <position position="282"/>
    </location>
</feature>
<evidence type="ECO:0000256" key="1">
    <source>
        <dbReference type="SAM" id="MobiDB-lite"/>
    </source>
</evidence>
<proteinExistence type="predicted"/>
<name>K1SSP1_9ZZZZ</name>
<sequence length="282" mass="31605">MKKLLVTLVVLAATVCAAQAQQTIVTYTTDGVTTFDTTELPGEVLDTTRFVVSYRMLYERRPENDHPMEDLLLLQVGRNVSKCYSYKTWQTDSLVRVTPPEQVLANLGSFHGGVQDIFFRDAAAGRLTHIDQIGMDHLLYTEPLPDCGWELADGERTILGYACRRARCTFRGRSYEAWYAPEIAVSSGPWKFGGLPGLILAIRDDAGVLDLEATGVEQRVEPIRMTDRNYMKTNRKKYLDLKQKVMTDPVGYLTGSSNVRMTIKNEDGTPVNPGDLVRGYNP</sequence>
<dbReference type="InterPro" id="IPR005901">
    <property type="entry name" value="GLPGLI"/>
</dbReference>
<evidence type="ECO:0000313" key="2">
    <source>
        <dbReference type="EMBL" id="EKC63642.1"/>
    </source>
</evidence>
<protein>
    <recommendedName>
        <fullName evidence="3">GLPGLI family protein</fullName>
    </recommendedName>
</protein>
<dbReference type="EMBL" id="AJWZ01005056">
    <property type="protein sequence ID" value="EKC63642.1"/>
    <property type="molecule type" value="Genomic_DNA"/>
</dbReference>
<evidence type="ECO:0008006" key="3">
    <source>
        <dbReference type="Google" id="ProtNLM"/>
    </source>
</evidence>
<accession>K1SSP1</accession>
<organism evidence="2">
    <name type="scientific">human gut metagenome</name>
    <dbReference type="NCBI Taxonomy" id="408170"/>
    <lineage>
        <taxon>unclassified sequences</taxon>
        <taxon>metagenomes</taxon>
        <taxon>organismal metagenomes</taxon>
    </lineage>
</organism>
<gene>
    <name evidence="2" type="ORF">OBE_07357</name>
</gene>
<dbReference type="NCBIfam" id="TIGR01200">
    <property type="entry name" value="GLPGLI"/>
    <property type="match status" value="1"/>
</dbReference>
<feature type="region of interest" description="Disordered" evidence="1">
    <location>
        <begin position="263"/>
        <end position="282"/>
    </location>
</feature>
<dbReference type="Pfam" id="PF09697">
    <property type="entry name" value="Porph_ging"/>
    <property type="match status" value="1"/>
</dbReference>
<reference evidence="2" key="1">
    <citation type="journal article" date="2013" name="Environ. Microbiol.">
        <title>Microbiota from the distal guts of lean and obese adolescents exhibit partial functional redundancy besides clear differences in community structure.</title>
        <authorList>
            <person name="Ferrer M."/>
            <person name="Ruiz A."/>
            <person name="Lanza F."/>
            <person name="Haange S.B."/>
            <person name="Oberbach A."/>
            <person name="Till H."/>
            <person name="Bargiela R."/>
            <person name="Campoy C."/>
            <person name="Segura M.T."/>
            <person name="Richter M."/>
            <person name="von Bergen M."/>
            <person name="Seifert J."/>
            <person name="Suarez A."/>
        </authorList>
    </citation>
    <scope>NUCLEOTIDE SEQUENCE</scope>
</reference>
<dbReference type="AlphaFoldDB" id="K1SSP1"/>